<accession>A0ABY1W106</accession>
<feature type="transmembrane region" description="Helical" evidence="1">
    <location>
        <begin position="6"/>
        <end position="22"/>
    </location>
</feature>
<organism evidence="2 3">
    <name type="scientific">Cronobacter universalis NCTC 9529</name>
    <dbReference type="NCBI Taxonomy" id="1074000"/>
    <lineage>
        <taxon>Bacteria</taxon>
        <taxon>Pseudomonadati</taxon>
        <taxon>Pseudomonadota</taxon>
        <taxon>Gammaproteobacteria</taxon>
        <taxon>Enterobacterales</taxon>
        <taxon>Enterobacteriaceae</taxon>
        <taxon>Cronobacter</taxon>
    </lineage>
</organism>
<keyword evidence="1" id="KW-0472">Membrane</keyword>
<evidence type="ECO:0000313" key="3">
    <source>
        <dbReference type="Proteomes" id="UP000254849"/>
    </source>
</evidence>
<dbReference type="EMBL" id="UFYH01000001">
    <property type="protein sequence ID" value="STD05328.1"/>
    <property type="molecule type" value="Genomic_DNA"/>
</dbReference>
<dbReference type="Proteomes" id="UP000254849">
    <property type="component" value="Unassembled WGS sequence"/>
</dbReference>
<keyword evidence="1" id="KW-0812">Transmembrane</keyword>
<evidence type="ECO:0000256" key="1">
    <source>
        <dbReference type="SAM" id="Phobius"/>
    </source>
</evidence>
<name>A0ABY1W106_9ENTR</name>
<gene>
    <name evidence="2" type="ORF">NCTC9529_01650</name>
</gene>
<sequence length="44" mass="5301">MSVLFLCIFLVMLMVVVFYFVRMNKKSMDISKFADLLYKDDKEK</sequence>
<protein>
    <submittedName>
        <fullName evidence="2">Uncharacterized protein</fullName>
    </submittedName>
</protein>
<keyword evidence="1" id="KW-1133">Transmembrane helix</keyword>
<keyword evidence="3" id="KW-1185">Reference proteome</keyword>
<comment type="caution">
    <text evidence="2">The sequence shown here is derived from an EMBL/GenBank/DDBJ whole genome shotgun (WGS) entry which is preliminary data.</text>
</comment>
<reference evidence="2 3" key="1">
    <citation type="submission" date="2018-06" db="EMBL/GenBank/DDBJ databases">
        <authorList>
            <consortium name="Pathogen Informatics"/>
            <person name="Doyle S."/>
        </authorList>
    </citation>
    <scope>NUCLEOTIDE SEQUENCE [LARGE SCALE GENOMIC DNA]</scope>
    <source>
        <strain evidence="3">NCTC 9529</strain>
    </source>
</reference>
<proteinExistence type="predicted"/>
<evidence type="ECO:0000313" key="2">
    <source>
        <dbReference type="EMBL" id="STD05328.1"/>
    </source>
</evidence>